<dbReference type="InterPro" id="IPR008775">
    <property type="entry name" value="Phytyl_CoA_dOase-like"/>
</dbReference>
<dbReference type="PANTHER" id="PTHR20883">
    <property type="entry name" value="PHYTANOYL-COA DIOXYGENASE DOMAIN CONTAINING 1"/>
    <property type="match status" value="1"/>
</dbReference>
<sequence length="294" mass="32776">MSSSLPLSPEQTARFRSDGFLALEAIAPAEEVEQLRRIFDRLFEKGAGWKKGAQFDLAGTDDGKGPARLPQILNPVEFAPELRETQFRANALAIARQLLGPETEPWFEHAILKPPHFGAATPWHQDEAHRDDPGTDYEQISIWMPLQEATEVNGCMRYIAGSHLGPVLEHHSPNNDPRVTALECIGPFQPEHATHCPLPPGGAAIHHCRTLHGAGPNQSDQPRRAYILAFRGPTRPNPEFRGYPWNTEKRTAANERRVSWKNRGGAIGRAARSAGEVVRRTLRRVGGRVGRWLR</sequence>
<evidence type="ECO:0000256" key="1">
    <source>
        <dbReference type="ARBA" id="ARBA00001954"/>
    </source>
</evidence>
<evidence type="ECO:0000313" key="2">
    <source>
        <dbReference type="EMBL" id="EDY21385.1"/>
    </source>
</evidence>
<dbReference type="InParanoid" id="B4CVE3"/>
<evidence type="ECO:0000313" key="3">
    <source>
        <dbReference type="Proteomes" id="UP000005824"/>
    </source>
</evidence>
<protein>
    <submittedName>
        <fullName evidence="2">Phytanoyl-CoA dioxygenase</fullName>
    </submittedName>
</protein>
<name>B4CVE3_9BACT</name>
<dbReference type="AlphaFoldDB" id="B4CVE3"/>
<proteinExistence type="predicted"/>
<dbReference type="Proteomes" id="UP000005824">
    <property type="component" value="Unassembled WGS sequence"/>
</dbReference>
<keyword evidence="2" id="KW-0560">Oxidoreductase</keyword>
<dbReference type="PANTHER" id="PTHR20883:SF48">
    <property type="entry name" value="ECTOINE DIOXYGENASE"/>
    <property type="match status" value="1"/>
</dbReference>
<accession>B4CVE3</accession>
<dbReference type="STRING" id="497964.CfE428DRAFT_0630"/>
<comment type="cofactor">
    <cofactor evidence="1">
        <name>Fe(2+)</name>
        <dbReference type="ChEBI" id="CHEBI:29033"/>
    </cofactor>
</comment>
<reference evidence="2 3" key="1">
    <citation type="journal article" date="2011" name="J. Bacteriol.">
        <title>Genome sequence of Chthoniobacter flavus Ellin428, an aerobic heterotrophic soil bacterium.</title>
        <authorList>
            <person name="Kant R."/>
            <person name="van Passel M.W."/>
            <person name="Palva A."/>
            <person name="Lucas S."/>
            <person name="Lapidus A."/>
            <person name="Glavina Del Rio T."/>
            <person name="Dalin E."/>
            <person name="Tice H."/>
            <person name="Bruce D."/>
            <person name="Goodwin L."/>
            <person name="Pitluck S."/>
            <person name="Larimer F.W."/>
            <person name="Land M.L."/>
            <person name="Hauser L."/>
            <person name="Sangwan P."/>
            <person name="de Vos W.M."/>
            <person name="Janssen P.H."/>
            <person name="Smidt H."/>
        </authorList>
    </citation>
    <scope>NUCLEOTIDE SEQUENCE [LARGE SCALE GENOMIC DNA]</scope>
    <source>
        <strain evidence="2 3">Ellin428</strain>
    </source>
</reference>
<keyword evidence="2" id="KW-0223">Dioxygenase</keyword>
<keyword evidence="3" id="KW-1185">Reference proteome</keyword>
<comment type="caution">
    <text evidence="2">The sequence shown here is derived from an EMBL/GenBank/DDBJ whole genome shotgun (WGS) entry which is preliminary data.</text>
</comment>
<dbReference type="RefSeq" id="WP_006977957.1">
    <property type="nucleotide sequence ID" value="NZ_ABVL01000002.1"/>
</dbReference>
<dbReference type="Gene3D" id="2.60.120.620">
    <property type="entry name" value="q2cbj1_9rhob like domain"/>
    <property type="match status" value="1"/>
</dbReference>
<dbReference type="GO" id="GO:0005506">
    <property type="term" value="F:iron ion binding"/>
    <property type="evidence" value="ECO:0007669"/>
    <property type="project" value="UniProtKB-ARBA"/>
</dbReference>
<organism evidence="2 3">
    <name type="scientific">Chthoniobacter flavus Ellin428</name>
    <dbReference type="NCBI Taxonomy" id="497964"/>
    <lineage>
        <taxon>Bacteria</taxon>
        <taxon>Pseudomonadati</taxon>
        <taxon>Verrucomicrobiota</taxon>
        <taxon>Spartobacteria</taxon>
        <taxon>Chthoniobacterales</taxon>
        <taxon>Chthoniobacteraceae</taxon>
        <taxon>Chthoniobacter</taxon>
    </lineage>
</organism>
<dbReference type="Pfam" id="PF05721">
    <property type="entry name" value="PhyH"/>
    <property type="match status" value="1"/>
</dbReference>
<dbReference type="GO" id="GO:0016706">
    <property type="term" value="F:2-oxoglutarate-dependent dioxygenase activity"/>
    <property type="evidence" value="ECO:0007669"/>
    <property type="project" value="UniProtKB-ARBA"/>
</dbReference>
<dbReference type="eggNOG" id="COG5285">
    <property type="taxonomic scope" value="Bacteria"/>
</dbReference>
<dbReference type="SUPFAM" id="SSF51197">
    <property type="entry name" value="Clavaminate synthase-like"/>
    <property type="match status" value="1"/>
</dbReference>
<gene>
    <name evidence="2" type="ORF">CfE428DRAFT_0630</name>
</gene>
<dbReference type="EMBL" id="ABVL01000002">
    <property type="protein sequence ID" value="EDY21385.1"/>
    <property type="molecule type" value="Genomic_DNA"/>
</dbReference>